<gene>
    <name evidence="4" type="ORF">FJTKL_03387</name>
</gene>
<dbReference type="InterPro" id="IPR033449">
    <property type="entry name" value="Rit1_N"/>
</dbReference>
<accession>A0ABR4F1Z3</accession>
<name>A0ABR4F1Z3_9PEZI</name>
<dbReference type="Pfam" id="PF17184">
    <property type="entry name" value="Rit1_C"/>
    <property type="match status" value="1"/>
</dbReference>
<comment type="caution">
    <text evidence="4">The sequence shown here is derived from an EMBL/GenBank/DDBJ whole genome shotgun (WGS) entry which is preliminary data.</text>
</comment>
<organism evidence="4 5">
    <name type="scientific">Diaporthe vaccinii</name>
    <dbReference type="NCBI Taxonomy" id="105482"/>
    <lineage>
        <taxon>Eukaryota</taxon>
        <taxon>Fungi</taxon>
        <taxon>Dikarya</taxon>
        <taxon>Ascomycota</taxon>
        <taxon>Pezizomycotina</taxon>
        <taxon>Sordariomycetes</taxon>
        <taxon>Sordariomycetidae</taxon>
        <taxon>Diaporthales</taxon>
        <taxon>Diaporthaceae</taxon>
        <taxon>Diaporthe</taxon>
        <taxon>Diaporthe eres species complex</taxon>
    </lineage>
</organism>
<feature type="region of interest" description="Disordered" evidence="1">
    <location>
        <begin position="325"/>
        <end position="357"/>
    </location>
</feature>
<feature type="compositionally biased region" description="Low complexity" evidence="1">
    <location>
        <begin position="325"/>
        <end position="348"/>
    </location>
</feature>
<dbReference type="EMBL" id="JBAWTH010000015">
    <property type="protein sequence ID" value="KAL2288699.1"/>
    <property type="molecule type" value="Genomic_DNA"/>
</dbReference>
<dbReference type="InterPro" id="IPR033421">
    <property type="entry name" value="Rit1_DUSP-like"/>
</dbReference>
<protein>
    <recommendedName>
        <fullName evidence="6">Initiator tRNA phosphoribosyl transferase</fullName>
    </recommendedName>
</protein>
<dbReference type="Pfam" id="PF04179">
    <property type="entry name" value="Init_tRNA_PT"/>
    <property type="match status" value="1"/>
</dbReference>
<dbReference type="Proteomes" id="UP001600888">
    <property type="component" value="Unassembled WGS sequence"/>
</dbReference>
<feature type="region of interest" description="Disordered" evidence="1">
    <location>
        <begin position="57"/>
        <end position="81"/>
    </location>
</feature>
<dbReference type="InterPro" id="IPR007306">
    <property type="entry name" value="Rit1"/>
</dbReference>
<proteinExistence type="predicted"/>
<keyword evidence="5" id="KW-1185">Reference proteome</keyword>
<evidence type="ECO:0000259" key="2">
    <source>
        <dbReference type="Pfam" id="PF04179"/>
    </source>
</evidence>
<dbReference type="PIRSF" id="PIRSF007747">
    <property type="entry name" value="Ribosyl_Ptfrase"/>
    <property type="match status" value="1"/>
</dbReference>
<dbReference type="PANTHER" id="PTHR31811">
    <property type="entry name" value="TRNA A64-2'-O-RIBOSYLPHOSPHATE TRANSFERASE"/>
    <property type="match status" value="1"/>
</dbReference>
<feature type="domain" description="Rit1 DUSP-like" evidence="2">
    <location>
        <begin position="409"/>
        <end position="538"/>
    </location>
</feature>
<evidence type="ECO:0000259" key="3">
    <source>
        <dbReference type="Pfam" id="PF17184"/>
    </source>
</evidence>
<evidence type="ECO:0000313" key="5">
    <source>
        <dbReference type="Proteomes" id="UP001600888"/>
    </source>
</evidence>
<evidence type="ECO:0000313" key="4">
    <source>
        <dbReference type="EMBL" id="KAL2288699.1"/>
    </source>
</evidence>
<feature type="domain" description="Rit1 N-terminal" evidence="3">
    <location>
        <begin position="28"/>
        <end position="322"/>
    </location>
</feature>
<evidence type="ECO:0000256" key="1">
    <source>
        <dbReference type="SAM" id="MobiDB-lite"/>
    </source>
</evidence>
<sequence>MAALSDIIFPSQETGISTNNINKILGDLKRSNLSITNRLRSIQKDADFVEEVAAAVAGGRGPGDGDGDGGGDEDGARKQRRPLVANERCGSWYIRPSKKGASAYFKSTDGHTGQWKFSTRRLNLHLLPVIERCDGIIIVDSTRRGKRMPDSLSKTVPVWCCVLNRALFPELTGSHGLYVPPNVVSDSEKSQMLSRVPRFVDSLKQLNLDLAGLRAQISKPIRPAWVTHETDLSHYHDRDGDDDDDDDDDGRIFESFRPVICCTSSRRITDGEMSGHSGYVQGAGDDTENWALGLTPPVFWDNAEQLLSTPEADLPELIRSLVASSSSSSSNTQQQSQPINTTTTNGTDLDTHSLPPSVTQLTPFLHVSPLPLPRALPGRTTKGSPQSWCTITILSAPTPPETWAQSPTHMEVGLGARHKAASRALRTALPRICEFACRFLLLPPPTPPPLQHPTTNPRILVADESGGRDLAAGVALALLCWCSSDDDGRHVRGAEESSRVERPVFTKDLVRARLGRIMTAMPDANPNRATLQSVNSFLMDWNCLSIITDSPAHDWSGGNAEATRGKLSRR</sequence>
<reference evidence="4 5" key="1">
    <citation type="submission" date="2024-03" db="EMBL/GenBank/DDBJ databases">
        <title>A high-quality draft genome sequence of Diaporthe vaccinii, a causative agent of upright dieback and viscid rot disease in cranberry plants.</title>
        <authorList>
            <person name="Sarrasin M."/>
            <person name="Lang B.F."/>
            <person name="Burger G."/>
        </authorList>
    </citation>
    <scope>NUCLEOTIDE SEQUENCE [LARGE SCALE GENOMIC DNA]</scope>
    <source>
        <strain evidence="4 5">IS7</strain>
    </source>
</reference>
<dbReference type="PANTHER" id="PTHR31811:SF0">
    <property type="entry name" value="TRNA A64-2'-O-RIBOSYLPHOSPHATE TRANSFERASE"/>
    <property type="match status" value="1"/>
</dbReference>
<evidence type="ECO:0008006" key="6">
    <source>
        <dbReference type="Google" id="ProtNLM"/>
    </source>
</evidence>